<dbReference type="InterPro" id="IPR045270">
    <property type="entry name" value="STKc_AGC"/>
</dbReference>
<dbReference type="PROSITE" id="PS50011">
    <property type="entry name" value="PROTEIN_KINASE_DOM"/>
    <property type="match status" value="1"/>
</dbReference>
<dbReference type="GO" id="GO:0004674">
    <property type="term" value="F:protein serine/threonine kinase activity"/>
    <property type="evidence" value="ECO:0007669"/>
    <property type="project" value="UniProtKB-KW"/>
</dbReference>
<evidence type="ECO:0000256" key="4">
    <source>
        <dbReference type="ARBA" id="ARBA00022741"/>
    </source>
</evidence>
<evidence type="ECO:0000256" key="7">
    <source>
        <dbReference type="PROSITE-ProRule" id="PRU10141"/>
    </source>
</evidence>
<feature type="binding site" evidence="7">
    <location>
        <position position="77"/>
    </location>
    <ligand>
        <name>ATP</name>
        <dbReference type="ChEBI" id="CHEBI:30616"/>
    </ligand>
</feature>
<evidence type="ECO:0000259" key="9">
    <source>
        <dbReference type="PROSITE" id="PS50011"/>
    </source>
</evidence>
<evidence type="ECO:0000256" key="6">
    <source>
        <dbReference type="ARBA" id="ARBA00022840"/>
    </source>
</evidence>
<accession>A0A8S1RWR0</accession>
<reference evidence="11" key="1">
    <citation type="submission" date="2021-01" db="EMBL/GenBank/DDBJ databases">
        <authorList>
            <consortium name="Genoscope - CEA"/>
            <person name="William W."/>
        </authorList>
    </citation>
    <scope>NUCLEOTIDE SEQUENCE</scope>
</reference>
<proteinExistence type="inferred from homology"/>
<keyword evidence="4 7" id="KW-0547">Nucleotide-binding</keyword>
<sequence>MGNICFKEEFVQSDFVKQKFDEDDLQATSVQIEGRETKQKVKLSDFKKLIPLGQGAYGKVMLVEYYKNGKQKLYAMKILEKKNIKKESQIRHVFDERKILEKADSNFVVKLRYAFQNHARLYFIVDYMAGGDFYFHIKSQPSVPDYFIRFYSAEIIFGLQHLHSLNVIYRDLKPENILVSESGHIKLSDFGLSKILEDDNEKAKTCCGTIDYLAPEVLVNDGYTFTCDFYSLGCLIYEMYFGKPPFYSKDKKQMMENRIIKLVPFLELCSKEARDLLTKLLEVDPKKRLGRKGAQQILDHAFFKDLDIKKMQDLQIQPPIKLIKSNNVDQKILKDKMAKTQSKKENNKIFEGFTYFQKESQDN</sequence>
<organism evidence="11 12">
    <name type="scientific">Paramecium octaurelia</name>
    <dbReference type="NCBI Taxonomy" id="43137"/>
    <lineage>
        <taxon>Eukaryota</taxon>
        <taxon>Sar</taxon>
        <taxon>Alveolata</taxon>
        <taxon>Ciliophora</taxon>
        <taxon>Intramacronucleata</taxon>
        <taxon>Oligohymenophorea</taxon>
        <taxon>Peniculida</taxon>
        <taxon>Parameciidae</taxon>
        <taxon>Paramecium</taxon>
    </lineage>
</organism>
<protein>
    <submittedName>
        <fullName evidence="11">Uncharacterized protein</fullName>
    </submittedName>
</protein>
<dbReference type="Proteomes" id="UP000683925">
    <property type="component" value="Unassembled WGS sequence"/>
</dbReference>
<dbReference type="SMART" id="SM00220">
    <property type="entry name" value="S_TKc"/>
    <property type="match status" value="1"/>
</dbReference>
<dbReference type="FunFam" id="1.10.510.10:FF:000465">
    <property type="entry name" value="Non-specific serine/threonine protein kinase"/>
    <property type="match status" value="1"/>
</dbReference>
<keyword evidence="2" id="KW-0597">Phosphoprotein</keyword>
<keyword evidence="3" id="KW-0808">Transferase</keyword>
<evidence type="ECO:0000256" key="5">
    <source>
        <dbReference type="ARBA" id="ARBA00022777"/>
    </source>
</evidence>
<keyword evidence="6 7" id="KW-0067">ATP-binding</keyword>
<evidence type="ECO:0000259" key="10">
    <source>
        <dbReference type="PROSITE" id="PS51285"/>
    </source>
</evidence>
<dbReference type="EMBL" id="CAJJDP010000001">
    <property type="protein sequence ID" value="CAD8131783.1"/>
    <property type="molecule type" value="Genomic_DNA"/>
</dbReference>
<feature type="domain" description="Protein kinase" evidence="9">
    <location>
        <begin position="46"/>
        <end position="303"/>
    </location>
</feature>
<evidence type="ECO:0000256" key="2">
    <source>
        <dbReference type="ARBA" id="ARBA00022553"/>
    </source>
</evidence>
<dbReference type="InterPro" id="IPR017441">
    <property type="entry name" value="Protein_kinase_ATP_BS"/>
</dbReference>
<dbReference type="PANTHER" id="PTHR24351">
    <property type="entry name" value="RIBOSOMAL PROTEIN S6 KINASE"/>
    <property type="match status" value="1"/>
</dbReference>
<evidence type="ECO:0000256" key="3">
    <source>
        <dbReference type="ARBA" id="ARBA00022679"/>
    </source>
</evidence>
<dbReference type="Pfam" id="PF00069">
    <property type="entry name" value="Pkinase"/>
    <property type="match status" value="1"/>
</dbReference>
<keyword evidence="12" id="KW-1185">Reference proteome</keyword>
<dbReference type="CDD" id="cd05123">
    <property type="entry name" value="STKc_AGC"/>
    <property type="match status" value="1"/>
</dbReference>
<dbReference type="OMA" id="RHVFDER"/>
<evidence type="ECO:0000313" key="12">
    <source>
        <dbReference type="Proteomes" id="UP000683925"/>
    </source>
</evidence>
<comment type="caution">
    <text evidence="11">The sequence shown here is derived from an EMBL/GenBank/DDBJ whole genome shotgun (WGS) entry which is preliminary data.</text>
</comment>
<comment type="similarity">
    <text evidence="8">Belongs to the protein kinase superfamily.</text>
</comment>
<dbReference type="InterPro" id="IPR008271">
    <property type="entry name" value="Ser/Thr_kinase_AS"/>
</dbReference>
<dbReference type="OrthoDB" id="63267at2759"/>
<keyword evidence="5" id="KW-0418">Kinase</keyword>
<evidence type="ECO:0000313" key="11">
    <source>
        <dbReference type="EMBL" id="CAD8131783.1"/>
    </source>
</evidence>
<gene>
    <name evidence="11" type="ORF">POCTA_138.1.T0030100</name>
</gene>
<name>A0A8S1RWR0_PAROT</name>
<feature type="domain" description="AGC-kinase C-terminal" evidence="10">
    <location>
        <begin position="304"/>
        <end position="363"/>
    </location>
</feature>
<dbReference type="PROSITE" id="PS51285">
    <property type="entry name" value="AGC_KINASE_CTER"/>
    <property type="match status" value="1"/>
</dbReference>
<dbReference type="InterPro" id="IPR000961">
    <property type="entry name" value="AGC-kinase_C"/>
</dbReference>
<dbReference type="AlphaFoldDB" id="A0A8S1RWR0"/>
<dbReference type="InterPro" id="IPR000719">
    <property type="entry name" value="Prot_kinase_dom"/>
</dbReference>
<keyword evidence="1 8" id="KW-0723">Serine/threonine-protein kinase</keyword>
<evidence type="ECO:0000256" key="1">
    <source>
        <dbReference type="ARBA" id="ARBA00022527"/>
    </source>
</evidence>
<dbReference type="PROSITE" id="PS00108">
    <property type="entry name" value="PROTEIN_KINASE_ST"/>
    <property type="match status" value="1"/>
</dbReference>
<evidence type="ECO:0000256" key="8">
    <source>
        <dbReference type="RuleBase" id="RU000304"/>
    </source>
</evidence>
<dbReference type="PROSITE" id="PS00107">
    <property type="entry name" value="PROTEIN_KINASE_ATP"/>
    <property type="match status" value="1"/>
</dbReference>
<dbReference type="GO" id="GO:0005524">
    <property type="term" value="F:ATP binding"/>
    <property type="evidence" value="ECO:0007669"/>
    <property type="project" value="UniProtKB-UniRule"/>
</dbReference>
<dbReference type="FunFam" id="3.30.200.20:FF:000537">
    <property type="entry name" value="Non-specific serine/threonine protein kinase"/>
    <property type="match status" value="1"/>
</dbReference>